<dbReference type="InterPro" id="IPR045851">
    <property type="entry name" value="AMP-bd_C_sf"/>
</dbReference>
<dbReference type="Pfam" id="PF00501">
    <property type="entry name" value="AMP-binding"/>
    <property type="match status" value="1"/>
</dbReference>
<proteinExistence type="predicted"/>
<dbReference type="AlphaFoldDB" id="A0A7W8Z741"/>
<dbReference type="GO" id="GO:0031177">
    <property type="term" value="F:phosphopantetheine binding"/>
    <property type="evidence" value="ECO:0007669"/>
    <property type="project" value="TreeGrafter"/>
</dbReference>
<dbReference type="InterPro" id="IPR042099">
    <property type="entry name" value="ANL_N_sf"/>
</dbReference>
<dbReference type="GO" id="GO:0044550">
    <property type="term" value="P:secondary metabolite biosynthetic process"/>
    <property type="evidence" value="ECO:0007669"/>
    <property type="project" value="TreeGrafter"/>
</dbReference>
<protein>
    <submittedName>
        <fullName evidence="3">Amino acid adenylation domain-containing protein</fullName>
    </submittedName>
</protein>
<dbReference type="InterPro" id="IPR020845">
    <property type="entry name" value="AMP-binding_CS"/>
</dbReference>
<sequence length="497" mass="51438">MADLAGALAVRLLRHGVGPRATAGEPCAPVGLLANRSPIAYAGYLAIQRLGRPVVPLNPAFPAARTATIARRAGLAAILADPAAEADPVLRTDPAIQAEGAVVPVVVGDTRDGSPGAVAPVGDAGMDDLAYVLFTSGSTGVPKGVPISHRNVAAYLDHVVPLYGAGPGARLSQAFDLTFDPSVLDMFAAWPTGATLVVPGRADLMSPARFVAERGVTHWFSVPSVISLARRLRKLPPGGMPGLRWSLFAGEQLTLAQAEAWRRAAPGARIANLYGPTELTVTCSAHTLPADPARWPHTANGTVPVGDVHPGLDHLVLDAEGRPAAEGELVVRGPQRFPGYLDPADDAGRFVTVDAAGAATAYDGTTPLTPEHWYRTGDRVRATGDGLVHLGRLDQQVQVDGYRVEPGEVEAALRDLPGVRDAVVLALTGDAGRVSLVAAYTGGPPSGDALAALRARLPAYMVPSSATRLDALPLNDNGKIDRRALARTVAGANGGTP</sequence>
<accession>A0A7W8Z741</accession>
<dbReference type="PROSITE" id="PS00455">
    <property type="entry name" value="AMP_BINDING"/>
    <property type="match status" value="1"/>
</dbReference>
<gene>
    <name evidence="3" type="ORF">BJ981_004002</name>
</gene>
<dbReference type="GO" id="GO:0005737">
    <property type="term" value="C:cytoplasm"/>
    <property type="evidence" value="ECO:0007669"/>
    <property type="project" value="TreeGrafter"/>
</dbReference>
<dbReference type="PANTHER" id="PTHR45527:SF1">
    <property type="entry name" value="FATTY ACID SYNTHASE"/>
    <property type="match status" value="1"/>
</dbReference>
<dbReference type="PANTHER" id="PTHR45527">
    <property type="entry name" value="NONRIBOSOMAL PEPTIDE SYNTHETASE"/>
    <property type="match status" value="1"/>
</dbReference>
<dbReference type="Pfam" id="PF13193">
    <property type="entry name" value="AMP-binding_C"/>
    <property type="match status" value="1"/>
</dbReference>
<comment type="caution">
    <text evidence="3">The sequence shown here is derived from an EMBL/GenBank/DDBJ whole genome shotgun (WGS) entry which is preliminary data.</text>
</comment>
<evidence type="ECO:0000259" key="2">
    <source>
        <dbReference type="Pfam" id="PF13193"/>
    </source>
</evidence>
<dbReference type="Gene3D" id="3.40.50.12780">
    <property type="entry name" value="N-terminal domain of ligase-like"/>
    <property type="match status" value="1"/>
</dbReference>
<dbReference type="Proteomes" id="UP000588112">
    <property type="component" value="Unassembled WGS sequence"/>
</dbReference>
<feature type="domain" description="AMP-dependent synthetase/ligase" evidence="1">
    <location>
        <begin position="3"/>
        <end position="341"/>
    </location>
</feature>
<organism evidence="3 4">
    <name type="scientific">Sphaerisporangium krabiense</name>
    <dbReference type="NCBI Taxonomy" id="763782"/>
    <lineage>
        <taxon>Bacteria</taxon>
        <taxon>Bacillati</taxon>
        <taxon>Actinomycetota</taxon>
        <taxon>Actinomycetes</taxon>
        <taxon>Streptosporangiales</taxon>
        <taxon>Streptosporangiaceae</taxon>
        <taxon>Sphaerisporangium</taxon>
    </lineage>
</organism>
<dbReference type="InterPro" id="IPR000873">
    <property type="entry name" value="AMP-dep_synth/lig_dom"/>
</dbReference>
<name>A0A7W8Z741_9ACTN</name>
<dbReference type="Gene3D" id="3.30.300.30">
    <property type="match status" value="1"/>
</dbReference>
<evidence type="ECO:0000313" key="4">
    <source>
        <dbReference type="Proteomes" id="UP000588112"/>
    </source>
</evidence>
<dbReference type="InterPro" id="IPR025110">
    <property type="entry name" value="AMP-bd_C"/>
</dbReference>
<dbReference type="SUPFAM" id="SSF56801">
    <property type="entry name" value="Acetyl-CoA synthetase-like"/>
    <property type="match status" value="1"/>
</dbReference>
<feature type="domain" description="AMP-binding enzyme C-terminal" evidence="2">
    <location>
        <begin position="408"/>
        <end position="479"/>
    </location>
</feature>
<dbReference type="GO" id="GO:0043041">
    <property type="term" value="P:amino acid activation for nonribosomal peptide biosynthetic process"/>
    <property type="evidence" value="ECO:0007669"/>
    <property type="project" value="TreeGrafter"/>
</dbReference>
<keyword evidence="4" id="KW-1185">Reference proteome</keyword>
<dbReference type="EMBL" id="JACHBR010000001">
    <property type="protein sequence ID" value="MBB5628303.1"/>
    <property type="molecule type" value="Genomic_DNA"/>
</dbReference>
<evidence type="ECO:0000259" key="1">
    <source>
        <dbReference type="Pfam" id="PF00501"/>
    </source>
</evidence>
<reference evidence="3 4" key="1">
    <citation type="submission" date="2020-08" db="EMBL/GenBank/DDBJ databases">
        <title>Sequencing the genomes of 1000 actinobacteria strains.</title>
        <authorList>
            <person name="Klenk H.-P."/>
        </authorList>
    </citation>
    <scope>NUCLEOTIDE SEQUENCE [LARGE SCALE GENOMIC DNA]</scope>
    <source>
        <strain evidence="3 4">DSM 45790</strain>
    </source>
</reference>
<evidence type="ECO:0000313" key="3">
    <source>
        <dbReference type="EMBL" id="MBB5628303.1"/>
    </source>
</evidence>